<dbReference type="EMBL" id="MEKH01000010">
    <property type="protein sequence ID" value="ODO01387.1"/>
    <property type="molecule type" value="Genomic_DNA"/>
</dbReference>
<proteinExistence type="predicted"/>
<feature type="compositionally biased region" description="Polar residues" evidence="1">
    <location>
        <begin position="1"/>
        <end position="10"/>
    </location>
</feature>
<dbReference type="AlphaFoldDB" id="A0A1E3JMM9"/>
<gene>
    <name evidence="2" type="ORF">I350_06206</name>
</gene>
<organism evidence="2 3">
    <name type="scientific">Cryptococcus amylolentus CBS 6273</name>
    <dbReference type="NCBI Taxonomy" id="1296118"/>
    <lineage>
        <taxon>Eukaryota</taxon>
        <taxon>Fungi</taxon>
        <taxon>Dikarya</taxon>
        <taxon>Basidiomycota</taxon>
        <taxon>Agaricomycotina</taxon>
        <taxon>Tremellomycetes</taxon>
        <taxon>Tremellales</taxon>
        <taxon>Cryptococcaceae</taxon>
        <taxon>Cryptococcus</taxon>
    </lineage>
</organism>
<comment type="caution">
    <text evidence="2">The sequence shown here is derived from an EMBL/GenBank/DDBJ whole genome shotgun (WGS) entry which is preliminary data.</text>
</comment>
<evidence type="ECO:0000313" key="2">
    <source>
        <dbReference type="EMBL" id="ODO01387.1"/>
    </source>
</evidence>
<name>A0A1E3JMM9_9TREE</name>
<sequence>MPADEQNSGVSKRRRDGEEDDEECGPGEHDGLEDEEEDGDEEEEDRDRSDDRLDAYIIEERMAKEEAETVEAVIDQYMERSKTEYVLVSLGGSVAGEVRGRECEDG</sequence>
<evidence type="ECO:0000313" key="3">
    <source>
        <dbReference type="Proteomes" id="UP000095149"/>
    </source>
</evidence>
<feature type="compositionally biased region" description="Acidic residues" evidence="1">
    <location>
        <begin position="18"/>
        <end position="45"/>
    </location>
</feature>
<reference evidence="2 3" key="1">
    <citation type="submission" date="2016-06" db="EMBL/GenBank/DDBJ databases">
        <title>Evolution of pathogenesis and genome organization in the Tremellales.</title>
        <authorList>
            <person name="Cuomo C."/>
            <person name="Litvintseva A."/>
            <person name="Heitman J."/>
            <person name="Chen Y."/>
            <person name="Sun S."/>
            <person name="Springer D."/>
            <person name="Dromer F."/>
            <person name="Young S."/>
            <person name="Zeng Q."/>
            <person name="Chapman S."/>
            <person name="Gujja S."/>
            <person name="Saif S."/>
            <person name="Birren B."/>
        </authorList>
    </citation>
    <scope>NUCLEOTIDE SEQUENCE [LARGE SCALE GENOMIC DNA]</scope>
    <source>
        <strain evidence="2 3">CBS 6273</strain>
    </source>
</reference>
<accession>A0A1E3JMM9</accession>
<protein>
    <submittedName>
        <fullName evidence="2">Uncharacterized protein</fullName>
    </submittedName>
</protein>
<feature type="region of interest" description="Disordered" evidence="1">
    <location>
        <begin position="1"/>
        <end position="53"/>
    </location>
</feature>
<dbReference type="Proteomes" id="UP000095149">
    <property type="component" value="Unassembled WGS sequence"/>
</dbReference>
<evidence type="ECO:0000256" key="1">
    <source>
        <dbReference type="SAM" id="MobiDB-lite"/>
    </source>
</evidence>